<gene>
    <name evidence="11" type="ORF">E4K67_11875</name>
</gene>
<comment type="subunit">
    <text evidence="4">The complex is composed of two ATP-binding proteins (PstB), two transmembrane proteins (PstC and PstA) and a solute-binding protein (PstS).</text>
</comment>
<keyword evidence="12" id="KW-1185">Reference proteome</keyword>
<evidence type="ECO:0000256" key="4">
    <source>
        <dbReference type="ARBA" id="ARBA00011529"/>
    </source>
</evidence>
<dbReference type="EMBL" id="SPQQ01000003">
    <property type="protein sequence ID" value="TGE38608.1"/>
    <property type="molecule type" value="Genomic_DNA"/>
</dbReference>
<evidence type="ECO:0000256" key="6">
    <source>
        <dbReference type="ARBA" id="ARBA00022729"/>
    </source>
</evidence>
<evidence type="ECO:0000256" key="7">
    <source>
        <dbReference type="ARBA" id="ARBA00023139"/>
    </source>
</evidence>
<dbReference type="PANTHER" id="PTHR30570:SF1">
    <property type="entry name" value="PHOSPHATE-BINDING PROTEIN PSTS"/>
    <property type="match status" value="1"/>
</dbReference>
<dbReference type="RefSeq" id="WP_243454432.1">
    <property type="nucleotide sequence ID" value="NZ_SPQQ01000003.1"/>
</dbReference>
<comment type="function">
    <text evidence="1">Part of the ABC transporter complex PstSACB involved in phosphate import.</text>
</comment>
<evidence type="ECO:0000313" key="11">
    <source>
        <dbReference type="EMBL" id="TGE38608.1"/>
    </source>
</evidence>
<reference evidence="11 12" key="1">
    <citation type="submission" date="2019-03" db="EMBL/GenBank/DDBJ databases">
        <title>Draft Genome Sequence of Desulfosporosinus fructosivorans Strain 63.6F, Isolated from Marine Sediment in the Baltic Sea.</title>
        <authorList>
            <person name="Hausmann B."/>
            <person name="Vandieken V."/>
            <person name="Pjevac P."/>
            <person name="Schreck K."/>
            <person name="Herbold C.W."/>
            <person name="Loy A."/>
        </authorList>
    </citation>
    <scope>NUCLEOTIDE SEQUENCE [LARGE SCALE GENOMIC DNA]</scope>
    <source>
        <strain evidence="11 12">63.6F</strain>
    </source>
</reference>
<feature type="chain" id="PRO_5021211714" evidence="9">
    <location>
        <begin position="21"/>
        <end position="340"/>
    </location>
</feature>
<evidence type="ECO:0000256" key="2">
    <source>
        <dbReference type="ARBA" id="ARBA00004193"/>
    </source>
</evidence>
<keyword evidence="5" id="KW-0813">Transport</keyword>
<sequence length="340" mass="37285">MLLQITIVIALLLLQGCAKSEDAGTPVESQIPAEQSIVTQVVVPTPSEDAASIGITAENYPRIDGSTSTLPLVQGIYKRMFLPMHGDGEGWPGMPQKASKTMASYEMLINGDVDLIIVPDPSKEVKRMADSTGSELEYIPIGAEALVFITHEDNPVKDINATQVQKIYADMSITDWSELGGKNGRIVPICRNADSGSQAQIENLVLGGRAINQAVEENYMERDMNGMLNMVESYRNFARDGEENAYSLGYTLFYYVQITQSVIGEMDIKTLAYDGVSPTPETILSREYPLAINYYAVVRKELPVDHPARSIAGWLRTTEGQWEVGISGLGALKTLYEPPQ</sequence>
<dbReference type="InterPro" id="IPR050811">
    <property type="entry name" value="Phosphate_ABC_transporter"/>
</dbReference>
<keyword evidence="7" id="KW-0564">Palmitate</keyword>
<dbReference type="InterPro" id="IPR024370">
    <property type="entry name" value="PBP_domain"/>
</dbReference>
<dbReference type="Gene3D" id="3.40.190.10">
    <property type="entry name" value="Periplasmic binding protein-like II"/>
    <property type="match status" value="2"/>
</dbReference>
<dbReference type="AlphaFoldDB" id="A0A4Z0R752"/>
<organism evidence="11 12">
    <name type="scientific">Desulfosporosinus fructosivorans</name>
    <dbReference type="NCBI Taxonomy" id="2018669"/>
    <lineage>
        <taxon>Bacteria</taxon>
        <taxon>Bacillati</taxon>
        <taxon>Bacillota</taxon>
        <taxon>Clostridia</taxon>
        <taxon>Eubacteriales</taxon>
        <taxon>Desulfitobacteriaceae</taxon>
        <taxon>Desulfosporosinus</taxon>
    </lineage>
</organism>
<comment type="caution">
    <text evidence="11">The sequence shown here is derived from an EMBL/GenBank/DDBJ whole genome shotgun (WGS) entry which is preliminary data.</text>
</comment>
<dbReference type="SUPFAM" id="SSF53850">
    <property type="entry name" value="Periplasmic binding protein-like II"/>
    <property type="match status" value="1"/>
</dbReference>
<keyword evidence="6 9" id="KW-0732">Signal</keyword>
<dbReference type="Pfam" id="PF12849">
    <property type="entry name" value="PBP_like_2"/>
    <property type="match status" value="1"/>
</dbReference>
<evidence type="ECO:0000256" key="9">
    <source>
        <dbReference type="SAM" id="SignalP"/>
    </source>
</evidence>
<evidence type="ECO:0000256" key="8">
    <source>
        <dbReference type="ARBA" id="ARBA00023288"/>
    </source>
</evidence>
<proteinExistence type="inferred from homology"/>
<feature type="signal peptide" evidence="9">
    <location>
        <begin position="1"/>
        <end position="20"/>
    </location>
</feature>
<comment type="similarity">
    <text evidence="3">Belongs to the PstS family.</text>
</comment>
<comment type="subcellular location">
    <subcellularLocation>
        <location evidence="2">Cell membrane</location>
        <topology evidence="2">Lipid-anchor</topology>
    </subcellularLocation>
</comment>
<dbReference type="PANTHER" id="PTHR30570">
    <property type="entry name" value="PERIPLASMIC PHOSPHATE BINDING COMPONENT OF PHOSPHATE ABC TRANSPORTER"/>
    <property type="match status" value="1"/>
</dbReference>
<name>A0A4Z0R752_9FIRM</name>
<dbReference type="Proteomes" id="UP000298460">
    <property type="component" value="Unassembled WGS sequence"/>
</dbReference>
<evidence type="ECO:0000256" key="5">
    <source>
        <dbReference type="ARBA" id="ARBA00022592"/>
    </source>
</evidence>
<keyword evidence="5" id="KW-0592">Phosphate transport</keyword>
<protein>
    <submittedName>
        <fullName evidence="11">Phosphate ABC transporter permease</fullName>
    </submittedName>
</protein>
<dbReference type="GO" id="GO:0006817">
    <property type="term" value="P:phosphate ion transport"/>
    <property type="evidence" value="ECO:0007669"/>
    <property type="project" value="UniProtKB-KW"/>
</dbReference>
<dbReference type="GO" id="GO:0005886">
    <property type="term" value="C:plasma membrane"/>
    <property type="evidence" value="ECO:0007669"/>
    <property type="project" value="UniProtKB-SubCell"/>
</dbReference>
<keyword evidence="8" id="KW-0449">Lipoprotein</keyword>
<evidence type="ECO:0000256" key="1">
    <source>
        <dbReference type="ARBA" id="ARBA00002841"/>
    </source>
</evidence>
<feature type="domain" description="PBP" evidence="10">
    <location>
        <begin position="98"/>
        <end position="301"/>
    </location>
</feature>
<evidence type="ECO:0000256" key="3">
    <source>
        <dbReference type="ARBA" id="ARBA00008725"/>
    </source>
</evidence>
<evidence type="ECO:0000259" key="10">
    <source>
        <dbReference type="Pfam" id="PF12849"/>
    </source>
</evidence>
<accession>A0A4Z0R752</accession>
<evidence type="ECO:0000313" key="12">
    <source>
        <dbReference type="Proteomes" id="UP000298460"/>
    </source>
</evidence>